<dbReference type="InterPro" id="IPR013216">
    <property type="entry name" value="Methyltransf_11"/>
</dbReference>
<dbReference type="SUPFAM" id="SSF53335">
    <property type="entry name" value="S-adenosyl-L-methionine-dependent methyltransferases"/>
    <property type="match status" value="1"/>
</dbReference>
<dbReference type="Pfam" id="PF08241">
    <property type="entry name" value="Methyltransf_11"/>
    <property type="match status" value="1"/>
</dbReference>
<name>A0AAW0R8R4_9PEZI</name>
<feature type="compositionally biased region" description="Basic residues" evidence="3">
    <location>
        <begin position="295"/>
        <end position="305"/>
    </location>
</feature>
<evidence type="ECO:0000256" key="2">
    <source>
        <dbReference type="ARBA" id="ARBA00022679"/>
    </source>
</evidence>
<dbReference type="CDD" id="cd02440">
    <property type="entry name" value="AdoMet_MTases"/>
    <property type="match status" value="1"/>
</dbReference>
<feature type="compositionally biased region" description="Basic and acidic residues" evidence="3">
    <location>
        <begin position="312"/>
        <end position="326"/>
    </location>
</feature>
<dbReference type="GO" id="GO:0008757">
    <property type="term" value="F:S-adenosylmethionine-dependent methyltransferase activity"/>
    <property type="evidence" value="ECO:0007669"/>
    <property type="project" value="InterPro"/>
</dbReference>
<evidence type="ECO:0000259" key="4">
    <source>
        <dbReference type="Pfam" id="PF08241"/>
    </source>
</evidence>
<dbReference type="InterPro" id="IPR051422">
    <property type="entry name" value="AlkB_tRNA_MeTrf/Diox"/>
</dbReference>
<dbReference type="GO" id="GO:0000049">
    <property type="term" value="F:tRNA binding"/>
    <property type="evidence" value="ECO:0007669"/>
    <property type="project" value="TreeGrafter"/>
</dbReference>
<comment type="caution">
    <text evidence="5">The sequence shown here is derived from an EMBL/GenBank/DDBJ whole genome shotgun (WGS) entry which is preliminary data.</text>
</comment>
<feature type="region of interest" description="Disordered" evidence="3">
    <location>
        <begin position="56"/>
        <end position="77"/>
    </location>
</feature>
<evidence type="ECO:0000256" key="3">
    <source>
        <dbReference type="SAM" id="MobiDB-lite"/>
    </source>
</evidence>
<dbReference type="PANTHER" id="PTHR13069:SF21">
    <property type="entry name" value="ALKYLATED DNA REPAIR PROTEIN ALKB HOMOLOG 8"/>
    <property type="match status" value="1"/>
</dbReference>
<feature type="compositionally biased region" description="Polar residues" evidence="3">
    <location>
        <begin position="60"/>
        <end position="69"/>
    </location>
</feature>
<feature type="compositionally biased region" description="Low complexity" evidence="3">
    <location>
        <begin position="11"/>
        <end position="36"/>
    </location>
</feature>
<feature type="domain" description="Methyltransferase type 11" evidence="4">
    <location>
        <begin position="161"/>
        <end position="243"/>
    </location>
</feature>
<dbReference type="GO" id="GO:0005634">
    <property type="term" value="C:nucleus"/>
    <property type="evidence" value="ECO:0007669"/>
    <property type="project" value="TreeGrafter"/>
</dbReference>
<reference evidence="5 6" key="1">
    <citation type="submission" date="2023-01" db="EMBL/GenBank/DDBJ databases">
        <title>Analysis of 21 Apiospora genomes using comparative genomics revels a genus with tremendous synthesis potential of carbohydrate active enzymes and secondary metabolites.</title>
        <authorList>
            <person name="Sorensen T."/>
        </authorList>
    </citation>
    <scope>NUCLEOTIDE SEQUENCE [LARGE SCALE GENOMIC DNA]</scope>
    <source>
        <strain evidence="5 6">CBS 117206</strain>
    </source>
</reference>
<keyword evidence="6" id="KW-1185">Reference proteome</keyword>
<dbReference type="Proteomes" id="UP001392437">
    <property type="component" value="Unassembled WGS sequence"/>
</dbReference>
<protein>
    <submittedName>
        <fullName evidence="5">tRNA (Carboxymethyluridine(34)-5-O)-methyltransferase</fullName>
    </submittedName>
</protein>
<accession>A0AAW0R8R4</accession>
<dbReference type="PANTHER" id="PTHR13069">
    <property type="entry name" value="ALKYLATED DNA REPAIR PROTEIN ALKB HOMOLOG 8"/>
    <property type="match status" value="1"/>
</dbReference>
<keyword evidence="1" id="KW-0489">Methyltransferase</keyword>
<gene>
    <name evidence="5" type="ORF">PG999_002584</name>
</gene>
<dbReference type="AlphaFoldDB" id="A0AAW0R8R4"/>
<evidence type="ECO:0000313" key="5">
    <source>
        <dbReference type="EMBL" id="KAK8130204.1"/>
    </source>
</evidence>
<organism evidence="5 6">
    <name type="scientific">Apiospora kogelbergensis</name>
    <dbReference type="NCBI Taxonomy" id="1337665"/>
    <lineage>
        <taxon>Eukaryota</taxon>
        <taxon>Fungi</taxon>
        <taxon>Dikarya</taxon>
        <taxon>Ascomycota</taxon>
        <taxon>Pezizomycotina</taxon>
        <taxon>Sordariomycetes</taxon>
        <taxon>Xylariomycetidae</taxon>
        <taxon>Amphisphaeriales</taxon>
        <taxon>Apiosporaceae</taxon>
        <taxon>Apiospora</taxon>
    </lineage>
</organism>
<dbReference type="InterPro" id="IPR029063">
    <property type="entry name" value="SAM-dependent_MTases_sf"/>
</dbReference>
<evidence type="ECO:0000256" key="1">
    <source>
        <dbReference type="ARBA" id="ARBA00022603"/>
    </source>
</evidence>
<dbReference type="GO" id="GO:0106335">
    <property type="term" value="F:tRNA (5-carboxymethyluridine(34)-5-O)-methyltransferase activity"/>
    <property type="evidence" value="ECO:0007669"/>
    <property type="project" value="TreeGrafter"/>
</dbReference>
<feature type="region of interest" description="Disordered" evidence="3">
    <location>
        <begin position="295"/>
        <end position="333"/>
    </location>
</feature>
<proteinExistence type="predicted"/>
<dbReference type="EMBL" id="JAQQWP010000002">
    <property type="protein sequence ID" value="KAK8130204.1"/>
    <property type="molecule type" value="Genomic_DNA"/>
</dbReference>
<dbReference type="GO" id="GO:0005737">
    <property type="term" value="C:cytoplasm"/>
    <property type="evidence" value="ECO:0007669"/>
    <property type="project" value="TreeGrafter"/>
</dbReference>
<dbReference type="Gene3D" id="3.40.50.150">
    <property type="entry name" value="Vaccinia Virus protein VP39"/>
    <property type="match status" value="1"/>
</dbReference>
<dbReference type="GO" id="GO:0030488">
    <property type="term" value="P:tRNA methylation"/>
    <property type="evidence" value="ECO:0007669"/>
    <property type="project" value="TreeGrafter"/>
</dbReference>
<keyword evidence="2" id="KW-0808">Transferase</keyword>
<dbReference type="GO" id="GO:0002098">
    <property type="term" value="P:tRNA wobble uridine modification"/>
    <property type="evidence" value="ECO:0007669"/>
    <property type="project" value="TreeGrafter"/>
</dbReference>
<sequence length="381" mass="39384">MHPTTPAAADTASQQPSSSGSGSSAASHAAAPTSASGNGMQPPITATAATAAPVVAVPPSGQNDSTTAPATAKGMSSSSPLTAAAAAAAAAATSNAAAAAPSTAASLAPSSSSTEAASYEETHVHAVYESIAPHFSATRYKPWPVIADFLTSLAPGSIGFDVGCGNGKYLGVNPGVHMLGSDRSASLVRFARDHGGVERSQDVAVADGLSLPFPEGRADFAICVAVIHHMSTRERRREAVRALLDCVRKPPDGQSGGGEILVYVWALEQSGSRRGWDEGTEQDLLVPWVMKQKKEKKEKKTKTKAKAAAADQEGKDAAGIAEEGKESAPGPAVAPSEITYQRYYHLFRKGELEEDVEAVGGKVVRNGYDKDNWWVVASRCS</sequence>
<feature type="region of interest" description="Disordered" evidence="3">
    <location>
        <begin position="1"/>
        <end position="44"/>
    </location>
</feature>
<evidence type="ECO:0000313" key="6">
    <source>
        <dbReference type="Proteomes" id="UP001392437"/>
    </source>
</evidence>